<accession>A0ABQ8P991</accession>
<sequence>MCTIRKSVLLSALLFFLELIFSFGISNFEGYSSSGNGKLTVSSYSEYSQQACEPSAVPLRELMTFGRAEVVQFSCPEGHQISGIQYITDSMELYVTGIRFICNDKSSSIYMGSENFSPKNVKRSYLDGGINEVAFGYDAEAPILRLIQVIKEEALPKGSTSLLSFISPSEQLFRSQTFVGSIPTSLCAVILKDSAFKAPVIGNIRIKFLEKRPLSQHRYRGLVYTGVPRIEFSKPDVNRCKQIGGVSPSNTKDLNFHVNCPDSHRIIGIDVVAGNKITASTLESVSSQLNKLIKPSGSKNDQTDFSEESGLSTDPLIDSLGYSTENSSSEEPNIKEGEEDISVNNGEILMTRFLCSDYISSFSIGQALKNVTSWNLQDQIPNVKDWEFSSILVGDDAEAMMRDAAEQKLVLGTAEVRLGNINSVLLGYTTEKLLIKAYLKDSKHNQEISEYVERFTFGPVFINANEFIDHDLKMRNILRSLPQIYKSNPIDNRFSFSGDEIGGLCGRIMHGSMLISSIGFEVSKNIKPYYPQIITTANVKFDKGLGCGQMLKLVAPREAGPRDENAESREVRSTLRSFQGSIECPSGQAVERIQLLVKKSSGLIASIRFYCGNDLENYFTIGEASLFEHELISLNKNEAAKGKDYEVINTIVPSSNASYDEITSITVSTADYLNLNSILIPQTSLPISLFQVAQKTSSPAGNQESTMNGLRFVSDRYPPDSQRRKIWSNGVLTKVCLDVTPGGLINNIGFGFSYPFQPTSRKNISSYYGFSSEGNGELDVDSKAFTCPGMLHSPRAQLLFRKQTEEIIMTGELQSRSKKTMLRSINFRCPEKSVINRVEVSWQLIRGMQYSPTPDEGSNNGSDKGPLGSVGAMRFFCSDGKSVFKVGSDATPTHSKSNMEINEVMLGYKDLNSDEIAAVRRELSKENTIQVTEELLRSLPGDPVAIKLVHESRPLSKVQLDVEGVRSYGSAVEALNSLKIRRKPTTYKSRIWRGGKWTGVCIGLLNLGGGILKNHEFSIVSFGSYFEKPPPLAALAYKGYIQTGTPQVHENKVVSTCDLTAPPSFGLKYPGYSAAFLCPNGTHIERIGYSTFEKHSKEGLEMLGNGTVTLPHPFREQKHIGPLGQITAIQLFCSDGISTVNIGQPSKTVSISKPGEIGAVKIGYVRPNSSLLDKNVSLKTLLMPASIEITSRSGRQKLIKYSNPNFPDYTQKVSTWEGEDLQAVCVDFAILDDKRGSKEGYDQLKWTGSTLKYPEKHIIMSIGFAFKRRTVRRSRRTPNAPKTIKVEENIPKVRLKTNKSVKGMSHRKGKYS</sequence>
<feature type="signal peptide" evidence="2">
    <location>
        <begin position="1"/>
        <end position="24"/>
    </location>
</feature>
<feature type="region of interest" description="Disordered" evidence="1">
    <location>
        <begin position="293"/>
        <end position="340"/>
    </location>
</feature>
<protein>
    <submittedName>
        <fullName evidence="3">Signal peptide-containing protein</fullName>
    </submittedName>
</protein>
<evidence type="ECO:0000313" key="4">
    <source>
        <dbReference type="Proteomes" id="UP001071777"/>
    </source>
</evidence>
<organism evidence="3 4">
    <name type="scientific">Cryptosporidium canis</name>
    <dbReference type="NCBI Taxonomy" id="195482"/>
    <lineage>
        <taxon>Eukaryota</taxon>
        <taxon>Sar</taxon>
        <taxon>Alveolata</taxon>
        <taxon>Apicomplexa</taxon>
        <taxon>Conoidasida</taxon>
        <taxon>Coccidia</taxon>
        <taxon>Eucoccidiorida</taxon>
        <taxon>Eimeriorina</taxon>
        <taxon>Cryptosporidiidae</taxon>
        <taxon>Cryptosporidium</taxon>
    </lineage>
</organism>
<evidence type="ECO:0000256" key="2">
    <source>
        <dbReference type="SAM" id="SignalP"/>
    </source>
</evidence>
<name>A0ABQ8P991_9CRYT</name>
<evidence type="ECO:0000256" key="1">
    <source>
        <dbReference type="SAM" id="MobiDB-lite"/>
    </source>
</evidence>
<feature type="compositionally biased region" description="Polar residues" evidence="1">
    <location>
        <begin position="321"/>
        <end position="331"/>
    </location>
</feature>
<proteinExistence type="predicted"/>
<evidence type="ECO:0000313" key="3">
    <source>
        <dbReference type="EMBL" id="KAJ1612607.1"/>
    </source>
</evidence>
<reference evidence="3" key="1">
    <citation type="submission" date="2022-10" db="EMBL/GenBank/DDBJ databases">
        <title>Adaptive evolution leads to modifications in subtelomeric GC content in a zoonotic Cryptosporidium species.</title>
        <authorList>
            <person name="Li J."/>
            <person name="Feng Y."/>
            <person name="Xiao L."/>
        </authorList>
    </citation>
    <scope>NUCLEOTIDE SEQUENCE</scope>
    <source>
        <strain evidence="3">25894</strain>
    </source>
</reference>
<dbReference type="Proteomes" id="UP001071777">
    <property type="component" value="Unassembled WGS sequence"/>
</dbReference>
<keyword evidence="2" id="KW-0732">Signal</keyword>
<comment type="caution">
    <text evidence="3">The sequence shown here is derived from an EMBL/GenBank/DDBJ whole genome shotgun (WGS) entry which is preliminary data.</text>
</comment>
<feature type="chain" id="PRO_5045123497" evidence="2">
    <location>
        <begin position="25"/>
        <end position="1312"/>
    </location>
</feature>
<dbReference type="EMBL" id="JAPCXB010000044">
    <property type="protein sequence ID" value="KAJ1612607.1"/>
    <property type="molecule type" value="Genomic_DNA"/>
</dbReference>
<gene>
    <name evidence="3" type="ORF">OJ252_1194</name>
</gene>
<keyword evidence="4" id="KW-1185">Reference proteome</keyword>